<organism evidence="9 10">
    <name type="scientific">Isoptericola halotolerans</name>
    <dbReference type="NCBI Taxonomy" id="300560"/>
    <lineage>
        <taxon>Bacteria</taxon>
        <taxon>Bacillati</taxon>
        <taxon>Actinomycetota</taxon>
        <taxon>Actinomycetes</taxon>
        <taxon>Micrococcales</taxon>
        <taxon>Promicromonosporaceae</taxon>
        <taxon>Isoptericola</taxon>
    </lineage>
</organism>
<evidence type="ECO:0000313" key="10">
    <source>
        <dbReference type="Proteomes" id="UP000239895"/>
    </source>
</evidence>
<dbReference type="SUPFAM" id="SSF51395">
    <property type="entry name" value="FMN-linked oxidoreductases"/>
    <property type="match status" value="1"/>
</dbReference>
<gene>
    <name evidence="9" type="ORF">BCL65_10824</name>
</gene>
<keyword evidence="10" id="KW-1185">Reference proteome</keyword>
<proteinExistence type="predicted"/>
<evidence type="ECO:0000256" key="1">
    <source>
        <dbReference type="ARBA" id="ARBA00001917"/>
    </source>
</evidence>
<evidence type="ECO:0000313" key="9">
    <source>
        <dbReference type="EMBL" id="PRZ05045.1"/>
    </source>
</evidence>
<dbReference type="Pfam" id="PF01207">
    <property type="entry name" value="Dus"/>
    <property type="match status" value="1"/>
</dbReference>
<evidence type="ECO:0000256" key="6">
    <source>
        <dbReference type="ARBA" id="ARBA00023002"/>
    </source>
</evidence>
<dbReference type="InterPro" id="IPR004652">
    <property type="entry name" value="DusB-like"/>
</dbReference>
<accession>A0ABX5EEK6</accession>
<evidence type="ECO:0000256" key="4">
    <source>
        <dbReference type="ARBA" id="ARBA00022694"/>
    </source>
</evidence>
<dbReference type="PANTHER" id="PTHR45846:SF1">
    <property type="entry name" value="TRNA-DIHYDROURIDINE(47) SYNTHASE [NAD(P)(+)]-LIKE"/>
    <property type="match status" value="1"/>
</dbReference>
<feature type="region of interest" description="Disordered" evidence="7">
    <location>
        <begin position="1"/>
        <end position="32"/>
    </location>
</feature>
<reference evidence="9 10" key="1">
    <citation type="submission" date="2018-03" db="EMBL/GenBank/DDBJ databases">
        <title>Comparative analysis of microorganisms from saline springs in Andes Mountain Range, Colombia.</title>
        <authorList>
            <person name="Rubin E."/>
        </authorList>
    </citation>
    <scope>NUCLEOTIDE SEQUENCE [LARGE SCALE GENOMIC DNA]</scope>
    <source>
        <strain evidence="9 10">CG 23</strain>
    </source>
</reference>
<protein>
    <submittedName>
        <fullName evidence="9">NifR3 family TIM-barrel protein</fullName>
    </submittedName>
</protein>
<evidence type="ECO:0000259" key="8">
    <source>
        <dbReference type="Pfam" id="PF01207"/>
    </source>
</evidence>
<name>A0ABX5EEK6_9MICO</name>
<dbReference type="InterPro" id="IPR018517">
    <property type="entry name" value="tRNA_hU_synthase_CS"/>
</dbReference>
<evidence type="ECO:0000256" key="5">
    <source>
        <dbReference type="ARBA" id="ARBA00022857"/>
    </source>
</evidence>
<dbReference type="InterPro" id="IPR013785">
    <property type="entry name" value="Aldolase_TIM"/>
</dbReference>
<keyword evidence="4" id="KW-0819">tRNA processing</keyword>
<sequence length="417" mass="44565">MADVTSTLEPVSTTTPQPTSATEAPSSGTRVLPPLQIGPITVGTPVVLAPMAGVTNRAFRTLCREAGRSTGFDPGLYVAEMVTSRALVERNTEALRIVTFGEDETPRSAQVYGVDPATVGAAVKIIAGEDRADHVDLNFGCPVPKVTRKGGGSALPWKKQLFTDIVRAAVDAAEPYGVPVTVKMRKGIDDDHLTYLDAGRTAESLGVAAVALHARTAAEHYSGTADWSAIARLKEAVTTVPVLGNGDIWAAEDALRMVRETGADGVVVGRGCQGRPWLFADLAAAFNGSDQRVRPGLREVAETIYRHGELMIDYYDGDESKGMRDLRKHMAWYLKGYAVGGETRRALAMVSSLEELRAHLDALDLTIGYPGADAEGPRGRAGSPKKPHLPYGWLDSRELDAEFEAKLREAELSVSGG</sequence>
<dbReference type="NCBIfam" id="TIGR00737">
    <property type="entry name" value="nifR3_yhdG"/>
    <property type="match status" value="1"/>
</dbReference>
<keyword evidence="6" id="KW-0560">Oxidoreductase</keyword>
<dbReference type="InterPro" id="IPR035587">
    <property type="entry name" value="DUS-like_FMN-bd"/>
</dbReference>
<feature type="compositionally biased region" description="Polar residues" evidence="7">
    <location>
        <begin position="1"/>
        <end position="29"/>
    </location>
</feature>
<dbReference type="PROSITE" id="PS01136">
    <property type="entry name" value="UPF0034"/>
    <property type="match status" value="1"/>
</dbReference>
<feature type="domain" description="DUS-like FMN-binding" evidence="8">
    <location>
        <begin position="48"/>
        <end position="361"/>
    </location>
</feature>
<comment type="cofactor">
    <cofactor evidence="1">
        <name>FMN</name>
        <dbReference type="ChEBI" id="CHEBI:58210"/>
    </cofactor>
</comment>
<comment type="caution">
    <text evidence="9">The sequence shown here is derived from an EMBL/GenBank/DDBJ whole genome shotgun (WGS) entry which is preliminary data.</text>
</comment>
<dbReference type="Gene3D" id="3.20.20.70">
    <property type="entry name" value="Aldolase class I"/>
    <property type="match status" value="1"/>
</dbReference>
<dbReference type="CDD" id="cd02801">
    <property type="entry name" value="DUS_like_FMN"/>
    <property type="match status" value="1"/>
</dbReference>
<dbReference type="RefSeq" id="WP_106268371.1">
    <property type="nucleotide sequence ID" value="NZ_PVTX01000008.1"/>
</dbReference>
<evidence type="ECO:0000256" key="7">
    <source>
        <dbReference type="SAM" id="MobiDB-lite"/>
    </source>
</evidence>
<keyword evidence="3" id="KW-0288">FMN</keyword>
<evidence type="ECO:0000256" key="3">
    <source>
        <dbReference type="ARBA" id="ARBA00022643"/>
    </source>
</evidence>
<dbReference type="InterPro" id="IPR024036">
    <property type="entry name" value="tRNA-dHydroUridine_Synthase_C"/>
</dbReference>
<evidence type="ECO:0000256" key="2">
    <source>
        <dbReference type="ARBA" id="ARBA00022630"/>
    </source>
</evidence>
<keyword evidence="5" id="KW-0521">NADP</keyword>
<dbReference type="EMBL" id="PVTX01000008">
    <property type="protein sequence ID" value="PRZ05045.1"/>
    <property type="molecule type" value="Genomic_DNA"/>
</dbReference>
<dbReference type="Proteomes" id="UP000239895">
    <property type="component" value="Unassembled WGS sequence"/>
</dbReference>
<dbReference type="PANTHER" id="PTHR45846">
    <property type="entry name" value="TRNA-DIHYDROURIDINE(47) SYNTHASE [NAD(P)(+)]-LIKE"/>
    <property type="match status" value="1"/>
</dbReference>
<keyword evidence="2" id="KW-0285">Flavoprotein</keyword>
<dbReference type="Gene3D" id="1.10.1200.80">
    <property type="entry name" value="Putative flavin oxidoreducatase, domain 2"/>
    <property type="match status" value="1"/>
</dbReference>